<feature type="transmembrane region" description="Helical" evidence="8">
    <location>
        <begin position="67"/>
        <end position="94"/>
    </location>
</feature>
<evidence type="ECO:0000256" key="7">
    <source>
        <dbReference type="ARBA" id="ARBA00023136"/>
    </source>
</evidence>
<keyword evidence="6" id="KW-0051">Antiviral defense</keyword>
<feature type="transmembrane region" description="Helical" evidence="8">
    <location>
        <begin position="161"/>
        <end position="184"/>
    </location>
</feature>
<protein>
    <recommendedName>
        <fullName evidence="9">Pycsar effector protein domain-containing protein</fullName>
    </recommendedName>
</protein>
<accession>A0ABX9UPN6</accession>
<evidence type="ECO:0000313" key="11">
    <source>
        <dbReference type="Proteomes" id="UP000279228"/>
    </source>
</evidence>
<organism evidence="10 11">
    <name type="scientific">Pseudomonas songnenensis</name>
    <dbReference type="NCBI Taxonomy" id="1176259"/>
    <lineage>
        <taxon>Bacteria</taxon>
        <taxon>Pseudomonadati</taxon>
        <taxon>Pseudomonadota</taxon>
        <taxon>Gammaproteobacteria</taxon>
        <taxon>Pseudomonadales</taxon>
        <taxon>Pseudomonadaceae</taxon>
        <taxon>Pseudomonas</taxon>
    </lineage>
</organism>
<reference evidence="10 11" key="1">
    <citation type="submission" date="2018-10" db="EMBL/GenBank/DDBJ databases">
        <title>Pseudomonas songnenensis NEAU-ST5-5(T) genome.</title>
        <authorList>
            <person name="Pengp J."/>
            <person name="Liu Z.-P."/>
        </authorList>
    </citation>
    <scope>NUCLEOTIDE SEQUENCE [LARGE SCALE GENOMIC DNA]</scope>
    <source>
        <strain evidence="10 11">NEAU-ST5-5</strain>
    </source>
</reference>
<evidence type="ECO:0000256" key="3">
    <source>
        <dbReference type="ARBA" id="ARBA00022692"/>
    </source>
</evidence>
<sequence>MQTESLNDTKAIELKLKNQFEVLKRIDTYIGSTNTKCTIIMSYCAAAIALIFTLLGKLNFEIFSTQYIVATSLASGISVTLAALCMVLACTVIFPITYSKKDAYHGNSLIFFGDIANHRNGEAGFSTDFLNTDETDYLKDLTTQVYTLSTIASKKFQKIQIITSILIVHFAVIFIFLALCFFGSTG</sequence>
<dbReference type="EMBL" id="RFFN01000007">
    <property type="protein sequence ID" value="RMH95037.1"/>
    <property type="molecule type" value="Genomic_DNA"/>
</dbReference>
<dbReference type="Proteomes" id="UP000279228">
    <property type="component" value="Unassembled WGS sequence"/>
</dbReference>
<name>A0ABX9UPN6_9PSED</name>
<feature type="transmembrane region" description="Helical" evidence="8">
    <location>
        <begin position="37"/>
        <end position="55"/>
    </location>
</feature>
<keyword evidence="11" id="KW-1185">Reference proteome</keyword>
<keyword evidence="4" id="KW-0547">Nucleotide-binding</keyword>
<gene>
    <name evidence="10" type="ORF">EA798_16970</name>
</gene>
<comment type="subcellular location">
    <subcellularLocation>
        <location evidence="1">Cell membrane</location>
    </subcellularLocation>
</comment>
<evidence type="ECO:0000256" key="8">
    <source>
        <dbReference type="SAM" id="Phobius"/>
    </source>
</evidence>
<proteinExistence type="predicted"/>
<evidence type="ECO:0000313" key="10">
    <source>
        <dbReference type="EMBL" id="RMH95037.1"/>
    </source>
</evidence>
<evidence type="ECO:0000256" key="5">
    <source>
        <dbReference type="ARBA" id="ARBA00022989"/>
    </source>
</evidence>
<keyword evidence="5 8" id="KW-1133">Transmembrane helix</keyword>
<evidence type="ECO:0000259" key="9">
    <source>
        <dbReference type="Pfam" id="PF18967"/>
    </source>
</evidence>
<dbReference type="Pfam" id="PF18967">
    <property type="entry name" value="PycTM"/>
    <property type="match status" value="1"/>
</dbReference>
<keyword evidence="7 8" id="KW-0472">Membrane</keyword>
<evidence type="ECO:0000256" key="2">
    <source>
        <dbReference type="ARBA" id="ARBA00022475"/>
    </source>
</evidence>
<dbReference type="RefSeq" id="WP_122099703.1">
    <property type="nucleotide sequence ID" value="NZ_JAMOHS010000016.1"/>
</dbReference>
<keyword evidence="3 8" id="KW-0812">Transmembrane</keyword>
<comment type="caution">
    <text evidence="10">The sequence shown here is derived from an EMBL/GenBank/DDBJ whole genome shotgun (WGS) entry which is preliminary data.</text>
</comment>
<evidence type="ECO:0000256" key="6">
    <source>
        <dbReference type="ARBA" id="ARBA00023118"/>
    </source>
</evidence>
<evidence type="ECO:0000256" key="1">
    <source>
        <dbReference type="ARBA" id="ARBA00004236"/>
    </source>
</evidence>
<feature type="domain" description="Pycsar effector protein" evidence="9">
    <location>
        <begin position="21"/>
        <end position="180"/>
    </location>
</feature>
<keyword evidence="2" id="KW-1003">Cell membrane</keyword>
<dbReference type="InterPro" id="IPR043760">
    <property type="entry name" value="PycTM_dom"/>
</dbReference>
<evidence type="ECO:0000256" key="4">
    <source>
        <dbReference type="ARBA" id="ARBA00022741"/>
    </source>
</evidence>